<dbReference type="Pfam" id="PF20242">
    <property type="entry name" value="Emfourin"/>
    <property type="match status" value="1"/>
</dbReference>
<comment type="caution">
    <text evidence="1">The sequence shown here is derived from an EMBL/GenBank/DDBJ whole genome shotgun (WGS) entry which is preliminary data.</text>
</comment>
<protein>
    <submittedName>
        <fullName evidence="1">Uncharacterized protein</fullName>
    </submittedName>
</protein>
<dbReference type="EMBL" id="JAOBTT010000001">
    <property type="protein sequence ID" value="MDZ7277682.1"/>
    <property type="molecule type" value="Genomic_DNA"/>
</dbReference>
<name>A0ABU5LCM2_9GAMM</name>
<sequence length="109" mass="12002">MVNIPLSDDAIIELAREGGIAFIPGLRAERRIALAQLPEPQKKHVCSVLEQAMARGKPEEEAPKMGGGDQRYFRIQITYSTQHNAGSIVILIPEAEAPPELQSLWKEGN</sequence>
<dbReference type="Proteomes" id="UP001288620">
    <property type="component" value="Unassembled WGS sequence"/>
</dbReference>
<dbReference type="InterPro" id="IPR049457">
    <property type="entry name" value="Emfourin"/>
</dbReference>
<keyword evidence="2" id="KW-1185">Reference proteome</keyword>
<evidence type="ECO:0000313" key="1">
    <source>
        <dbReference type="EMBL" id="MDZ7277682.1"/>
    </source>
</evidence>
<proteinExistence type="predicted"/>
<evidence type="ECO:0000313" key="2">
    <source>
        <dbReference type="Proteomes" id="UP001288620"/>
    </source>
</evidence>
<accession>A0ABU5LCM2</accession>
<gene>
    <name evidence="1" type="ORF">N4G40_05240</name>
</gene>
<reference evidence="2" key="1">
    <citation type="submission" date="2023-07" db="EMBL/GenBank/DDBJ databases">
        <title>Structural and functional analysis of rice phyllospheric bacteria for their antimicrobial properties and defense elicitation against blast disease.</title>
        <authorList>
            <person name="Sahu K.P."/>
            <person name="Asharani P."/>
            <person name="Kumar M."/>
            <person name="Reddy B."/>
            <person name="Kumar A."/>
        </authorList>
    </citation>
    <scope>NUCLEOTIDE SEQUENCE [LARGE SCALE GENOMIC DNA]</scope>
    <source>
        <strain evidence="2">OsEp_Plm_30P10</strain>
    </source>
</reference>
<organism evidence="1 2">
    <name type="scientific">Pantoea eucrina</name>
    <dbReference type="NCBI Taxonomy" id="472693"/>
    <lineage>
        <taxon>Bacteria</taxon>
        <taxon>Pseudomonadati</taxon>
        <taxon>Pseudomonadota</taxon>
        <taxon>Gammaproteobacteria</taxon>
        <taxon>Enterobacterales</taxon>
        <taxon>Erwiniaceae</taxon>
        <taxon>Pantoea</taxon>
    </lineage>
</organism>
<dbReference type="RefSeq" id="WP_322543732.1">
    <property type="nucleotide sequence ID" value="NZ_JAOBTT010000001.1"/>
</dbReference>